<sequence>MMWILTRCLGLKSFVLEKSSNAVDPVSKREIQKLGKREHTATACGYITKARLVRSLPTTMIENLTSFHKALPDIAGSDDDKQRNFGWEVCPADANFSILESTARICLCKSLHRFPGT</sequence>
<evidence type="ECO:0000313" key="1">
    <source>
        <dbReference type="EMBL" id="KMP09155.1"/>
    </source>
</evidence>
<protein>
    <submittedName>
        <fullName evidence="1">Uncharacterized protein</fullName>
    </submittedName>
</protein>
<evidence type="ECO:0000313" key="2">
    <source>
        <dbReference type="Proteomes" id="UP000054565"/>
    </source>
</evidence>
<name>A0A0J6YN77_COCIT</name>
<dbReference type="AlphaFoldDB" id="A0A0J6YN77"/>
<dbReference type="Proteomes" id="UP000054565">
    <property type="component" value="Unassembled WGS sequence"/>
</dbReference>
<organism evidence="1 2">
    <name type="scientific">Coccidioides immitis RMSCC 2394</name>
    <dbReference type="NCBI Taxonomy" id="404692"/>
    <lineage>
        <taxon>Eukaryota</taxon>
        <taxon>Fungi</taxon>
        <taxon>Dikarya</taxon>
        <taxon>Ascomycota</taxon>
        <taxon>Pezizomycotina</taxon>
        <taxon>Eurotiomycetes</taxon>
        <taxon>Eurotiomycetidae</taxon>
        <taxon>Onygenales</taxon>
        <taxon>Onygenaceae</taxon>
        <taxon>Coccidioides</taxon>
    </lineage>
</organism>
<reference evidence="2" key="1">
    <citation type="journal article" date="2010" name="Genome Res.">
        <title>Population genomic sequencing of Coccidioides fungi reveals recent hybridization and transposon control.</title>
        <authorList>
            <person name="Neafsey D.E."/>
            <person name="Barker B.M."/>
            <person name="Sharpton T.J."/>
            <person name="Stajich J.E."/>
            <person name="Park D.J."/>
            <person name="Whiston E."/>
            <person name="Hung C.-Y."/>
            <person name="McMahan C."/>
            <person name="White J."/>
            <person name="Sykes S."/>
            <person name="Heiman D."/>
            <person name="Young S."/>
            <person name="Zeng Q."/>
            <person name="Abouelleil A."/>
            <person name="Aftuck L."/>
            <person name="Bessette D."/>
            <person name="Brown A."/>
            <person name="FitzGerald M."/>
            <person name="Lui A."/>
            <person name="Macdonald J.P."/>
            <person name="Priest M."/>
            <person name="Orbach M.J."/>
            <person name="Galgiani J.N."/>
            <person name="Kirkland T.N."/>
            <person name="Cole G.T."/>
            <person name="Birren B.W."/>
            <person name="Henn M.R."/>
            <person name="Taylor J.W."/>
            <person name="Rounsley S.D."/>
        </authorList>
    </citation>
    <scope>NUCLEOTIDE SEQUENCE [LARGE SCALE GENOMIC DNA]</scope>
    <source>
        <strain evidence="2">RMSCC 2394</strain>
    </source>
</reference>
<gene>
    <name evidence="1" type="ORF">CIRG_08836</name>
</gene>
<proteinExistence type="predicted"/>
<accession>A0A0J6YN77</accession>
<dbReference type="EMBL" id="DS028098">
    <property type="protein sequence ID" value="KMP09155.1"/>
    <property type="molecule type" value="Genomic_DNA"/>
</dbReference>